<name>A0A4R2IKN5_9ACTN</name>
<organism evidence="1 2">
    <name type="scientific">Kribbella antiqua</name>
    <dbReference type="NCBI Taxonomy" id="2512217"/>
    <lineage>
        <taxon>Bacteria</taxon>
        <taxon>Bacillati</taxon>
        <taxon>Actinomycetota</taxon>
        <taxon>Actinomycetes</taxon>
        <taxon>Propionibacteriales</taxon>
        <taxon>Kribbellaceae</taxon>
        <taxon>Kribbella</taxon>
    </lineage>
</organism>
<evidence type="ECO:0000313" key="1">
    <source>
        <dbReference type="EMBL" id="TCO44992.1"/>
    </source>
</evidence>
<dbReference type="EMBL" id="SLWR01000009">
    <property type="protein sequence ID" value="TCO44992.1"/>
    <property type="molecule type" value="Genomic_DNA"/>
</dbReference>
<accession>A0A4R2IKN5</accession>
<proteinExistence type="predicted"/>
<evidence type="ECO:0000313" key="2">
    <source>
        <dbReference type="Proteomes" id="UP000295573"/>
    </source>
</evidence>
<keyword evidence="2" id="KW-1185">Reference proteome</keyword>
<gene>
    <name evidence="1" type="ORF">EV646_109166</name>
</gene>
<dbReference type="AlphaFoldDB" id="A0A4R2IKN5"/>
<reference evidence="1 2" key="1">
    <citation type="journal article" date="2015" name="Stand. Genomic Sci.">
        <title>Genomic Encyclopedia of Bacterial and Archaeal Type Strains, Phase III: the genomes of soil and plant-associated and newly described type strains.</title>
        <authorList>
            <person name="Whitman W.B."/>
            <person name="Woyke T."/>
            <person name="Klenk H.P."/>
            <person name="Zhou Y."/>
            <person name="Lilburn T.G."/>
            <person name="Beck B.J."/>
            <person name="De Vos P."/>
            <person name="Vandamme P."/>
            <person name="Eisen J.A."/>
            <person name="Garrity G."/>
            <person name="Hugenholtz P."/>
            <person name="Kyrpides N.C."/>
        </authorList>
    </citation>
    <scope>NUCLEOTIDE SEQUENCE [LARGE SCALE GENOMIC DNA]</scope>
    <source>
        <strain evidence="1 2">VKM Ac-2541</strain>
    </source>
</reference>
<protein>
    <submittedName>
        <fullName evidence="1">Uncharacterized protein</fullName>
    </submittedName>
</protein>
<dbReference type="Proteomes" id="UP000295573">
    <property type="component" value="Unassembled WGS sequence"/>
</dbReference>
<comment type="caution">
    <text evidence="1">The sequence shown here is derived from an EMBL/GenBank/DDBJ whole genome shotgun (WGS) entry which is preliminary data.</text>
</comment>
<sequence>MTEAALAGADFVLGSADELLLTELLLDVVTDCLSLATSCKFLTTGDRMKKLLGAALTSTLALAGLTVGTPAQASTQACDLVTAQSVGYSALMLYVGVGLEGCSNSVTEVSVELQKGSSAAGPFTTVAENYAYSGGAAWFDEGTGCGYYVGVAHWQDQSETTPKPTYYCN</sequence>